<proteinExistence type="predicted"/>
<comment type="caution">
    <text evidence="1">The sequence shown here is derived from an EMBL/GenBank/DDBJ whole genome shotgun (WGS) entry which is preliminary data.</text>
</comment>
<dbReference type="AlphaFoldDB" id="A0A5B0GQM7"/>
<evidence type="ECO:0000313" key="2">
    <source>
        <dbReference type="Proteomes" id="UP000325273"/>
    </source>
</evidence>
<organism evidence="1 2">
    <name type="scientific">Paraburkholderia panacisoli</name>
    <dbReference type="NCBI Taxonomy" id="2603818"/>
    <lineage>
        <taxon>Bacteria</taxon>
        <taxon>Pseudomonadati</taxon>
        <taxon>Pseudomonadota</taxon>
        <taxon>Betaproteobacteria</taxon>
        <taxon>Burkholderiales</taxon>
        <taxon>Burkholderiaceae</taxon>
        <taxon>Paraburkholderia</taxon>
    </lineage>
</organism>
<gene>
    <name evidence="1" type="ORF">FVF58_30275</name>
</gene>
<reference evidence="1 2" key="1">
    <citation type="submission" date="2019-08" db="EMBL/GenBank/DDBJ databases">
        <title>Paraburkholderia sp. DCY113.</title>
        <authorList>
            <person name="Kang J."/>
        </authorList>
    </citation>
    <scope>NUCLEOTIDE SEQUENCE [LARGE SCALE GENOMIC DNA]</scope>
    <source>
        <strain evidence="1 2">DCY113</strain>
    </source>
</reference>
<sequence>MSQPLSGPLQPGLRFFRPPIPAQSTASLTVRLPARLRWQPYRLTTFPACHTTDLGSAYSPAVSLTT</sequence>
<protein>
    <submittedName>
        <fullName evidence="1">Uncharacterized protein</fullName>
    </submittedName>
</protein>
<keyword evidence="2" id="KW-1185">Reference proteome</keyword>
<dbReference type="Proteomes" id="UP000325273">
    <property type="component" value="Unassembled WGS sequence"/>
</dbReference>
<accession>A0A5B0GQM7</accession>
<dbReference type="EMBL" id="VTUZ01000024">
    <property type="protein sequence ID" value="KAA1005120.1"/>
    <property type="molecule type" value="Genomic_DNA"/>
</dbReference>
<evidence type="ECO:0000313" key="1">
    <source>
        <dbReference type="EMBL" id="KAA1005120.1"/>
    </source>
</evidence>
<name>A0A5B0GQM7_9BURK</name>